<evidence type="ECO:0000313" key="1">
    <source>
        <dbReference type="EMBL" id="CDW42642.1"/>
    </source>
</evidence>
<name>A0A0K2UXP6_LEPSM</name>
<sequence>MHTFLFARTPNESKEEPMYKLNKYFKYKRTQIEVMNVRLRDRNPTYSGIFTEQSEGKGNSYFE</sequence>
<dbReference type="AlphaFoldDB" id="A0A0K2UXP6"/>
<accession>A0A0K2UXP6</accession>
<reference evidence="1" key="1">
    <citation type="submission" date="2014-05" db="EMBL/GenBank/DDBJ databases">
        <authorList>
            <person name="Chronopoulou M."/>
        </authorList>
    </citation>
    <scope>NUCLEOTIDE SEQUENCE</scope>
    <source>
        <tissue evidence="1">Whole organism</tissue>
    </source>
</reference>
<organism evidence="1">
    <name type="scientific">Lepeophtheirus salmonis</name>
    <name type="common">Salmon louse</name>
    <name type="synonym">Caligus salmonis</name>
    <dbReference type="NCBI Taxonomy" id="72036"/>
    <lineage>
        <taxon>Eukaryota</taxon>
        <taxon>Metazoa</taxon>
        <taxon>Ecdysozoa</taxon>
        <taxon>Arthropoda</taxon>
        <taxon>Crustacea</taxon>
        <taxon>Multicrustacea</taxon>
        <taxon>Hexanauplia</taxon>
        <taxon>Copepoda</taxon>
        <taxon>Siphonostomatoida</taxon>
        <taxon>Caligidae</taxon>
        <taxon>Lepeophtheirus</taxon>
    </lineage>
</organism>
<protein>
    <submittedName>
        <fullName evidence="1">Uncharacterized protein</fullName>
    </submittedName>
</protein>
<dbReference type="EMBL" id="HACA01025281">
    <property type="protein sequence ID" value="CDW42642.1"/>
    <property type="molecule type" value="Transcribed_RNA"/>
</dbReference>
<proteinExistence type="predicted"/>